<accession>A0A2P5W9R2</accession>
<name>A0A2P5W9R2_GOSBA</name>
<evidence type="ECO:0000313" key="2">
    <source>
        <dbReference type="Proteomes" id="UP000239757"/>
    </source>
</evidence>
<organism evidence="1 2">
    <name type="scientific">Gossypium barbadense</name>
    <name type="common">Sea Island cotton</name>
    <name type="synonym">Hibiscus barbadensis</name>
    <dbReference type="NCBI Taxonomy" id="3634"/>
    <lineage>
        <taxon>Eukaryota</taxon>
        <taxon>Viridiplantae</taxon>
        <taxon>Streptophyta</taxon>
        <taxon>Embryophyta</taxon>
        <taxon>Tracheophyta</taxon>
        <taxon>Spermatophyta</taxon>
        <taxon>Magnoliopsida</taxon>
        <taxon>eudicotyledons</taxon>
        <taxon>Gunneridae</taxon>
        <taxon>Pentapetalae</taxon>
        <taxon>rosids</taxon>
        <taxon>malvids</taxon>
        <taxon>Malvales</taxon>
        <taxon>Malvaceae</taxon>
        <taxon>Malvoideae</taxon>
        <taxon>Gossypium</taxon>
    </lineage>
</organism>
<dbReference type="Proteomes" id="UP000239757">
    <property type="component" value="Unassembled WGS sequence"/>
</dbReference>
<reference evidence="1 2" key="1">
    <citation type="submission" date="2015-01" db="EMBL/GenBank/DDBJ databases">
        <title>Genome of allotetraploid Gossypium barbadense reveals genomic plasticity and fiber elongation in cotton evolution.</title>
        <authorList>
            <person name="Chen X."/>
            <person name="Liu X."/>
            <person name="Zhao B."/>
            <person name="Zheng H."/>
            <person name="Hu Y."/>
            <person name="Lu G."/>
            <person name="Yang C."/>
            <person name="Chen J."/>
            <person name="Shan C."/>
            <person name="Zhang L."/>
            <person name="Zhou Y."/>
            <person name="Wang L."/>
            <person name="Guo W."/>
            <person name="Bai Y."/>
            <person name="Ruan J."/>
            <person name="Shangguan X."/>
            <person name="Mao Y."/>
            <person name="Jiang J."/>
            <person name="Zhu Y."/>
            <person name="Lei J."/>
            <person name="Kang H."/>
            <person name="Chen S."/>
            <person name="He X."/>
            <person name="Wang R."/>
            <person name="Wang Y."/>
            <person name="Chen J."/>
            <person name="Wang L."/>
            <person name="Yu S."/>
            <person name="Wang B."/>
            <person name="Wei J."/>
            <person name="Song S."/>
            <person name="Lu X."/>
            <person name="Gao Z."/>
            <person name="Gu W."/>
            <person name="Deng X."/>
            <person name="Ma D."/>
            <person name="Wang S."/>
            <person name="Liang W."/>
            <person name="Fang L."/>
            <person name="Cai C."/>
            <person name="Zhu X."/>
            <person name="Zhou B."/>
            <person name="Zhang Y."/>
            <person name="Chen Z."/>
            <person name="Xu S."/>
            <person name="Zhu R."/>
            <person name="Wang S."/>
            <person name="Zhang T."/>
            <person name="Zhao G."/>
        </authorList>
    </citation>
    <scope>NUCLEOTIDE SEQUENCE [LARGE SCALE GENOMIC DNA]</scope>
    <source>
        <strain evidence="2">cv. Xinhai21</strain>
        <tissue evidence="1">Leaf</tissue>
    </source>
</reference>
<evidence type="ECO:0000313" key="1">
    <source>
        <dbReference type="EMBL" id="PPR87842.1"/>
    </source>
</evidence>
<dbReference type="AlphaFoldDB" id="A0A2P5W9R2"/>
<proteinExistence type="predicted"/>
<protein>
    <submittedName>
        <fullName evidence="1">Uncharacterized protein</fullName>
    </submittedName>
</protein>
<dbReference type="EMBL" id="KZ668450">
    <property type="protein sequence ID" value="PPR87842.1"/>
    <property type="molecule type" value="Genomic_DNA"/>
</dbReference>
<sequence>MLDSLMSIICQDNDESGGGYSGGGGRAGLGIRGEPSPLELQVPNFALGHVTPSWRLIASLVGENFLPYFHTAMFPPMVCAQPKARQCAWPCGWENPVFQDSVSRLDVKN</sequence>
<gene>
    <name evidence="1" type="ORF">GOBAR_AA32849</name>
</gene>